<evidence type="ECO:0000259" key="11">
    <source>
        <dbReference type="Pfam" id="PF20259"/>
    </source>
</evidence>
<keyword evidence="9" id="KW-0963">Cytoplasm</keyword>
<comment type="subcellular location">
    <subcellularLocation>
        <location evidence="9">Cytoplasm</location>
    </subcellularLocation>
</comment>
<keyword evidence="6 9" id="KW-0694">RNA-binding</keyword>
<dbReference type="Gene3D" id="3.40.50.620">
    <property type="entry name" value="HUPs"/>
    <property type="match status" value="1"/>
</dbReference>
<comment type="similarity">
    <text evidence="9">Belongs to the MnmA/TRMU family.</text>
</comment>
<evidence type="ECO:0000256" key="2">
    <source>
        <dbReference type="ARBA" id="ARBA00022679"/>
    </source>
</evidence>
<keyword evidence="3 9" id="KW-0819">tRNA processing</keyword>
<accession>A0ABV9QUI5</accession>
<gene>
    <name evidence="9 12" type="primary">mnmA</name>
    <name evidence="12" type="ORF">ACFO6Q_08920</name>
</gene>
<feature type="region of interest" description="Interaction with tRNA" evidence="9">
    <location>
        <begin position="308"/>
        <end position="309"/>
    </location>
</feature>
<keyword evidence="1 9" id="KW-0820">tRNA-binding</keyword>
<feature type="domain" description="tRNA-specific 2-thiouridylase MnmA-like C-terminal" evidence="10">
    <location>
        <begin position="282"/>
        <end position="356"/>
    </location>
</feature>
<feature type="site" description="Interaction with tRNA" evidence="9">
    <location>
        <position position="125"/>
    </location>
</feature>
<evidence type="ECO:0000256" key="6">
    <source>
        <dbReference type="ARBA" id="ARBA00022884"/>
    </source>
</evidence>
<comment type="caution">
    <text evidence="12">The sequence shown here is derived from an EMBL/GenBank/DDBJ whole genome shotgun (WGS) entry which is preliminary data.</text>
</comment>
<reference evidence="13" key="1">
    <citation type="journal article" date="2019" name="Int. J. Syst. Evol. Microbiol.">
        <title>The Global Catalogue of Microorganisms (GCM) 10K type strain sequencing project: providing services to taxonomists for standard genome sequencing and annotation.</title>
        <authorList>
            <consortium name="The Broad Institute Genomics Platform"/>
            <consortium name="The Broad Institute Genome Sequencing Center for Infectious Disease"/>
            <person name="Wu L."/>
            <person name="Ma J."/>
        </authorList>
    </citation>
    <scope>NUCLEOTIDE SEQUENCE [LARGE SCALE GENOMIC DNA]</scope>
    <source>
        <strain evidence="13">CCUG 30340</strain>
    </source>
</reference>
<feature type="binding site" evidence="9">
    <location>
        <position position="124"/>
    </location>
    <ligand>
        <name>ATP</name>
        <dbReference type="ChEBI" id="CHEBI:30616"/>
    </ligand>
</feature>
<feature type="site" description="Interaction with tRNA" evidence="9">
    <location>
        <position position="340"/>
    </location>
</feature>
<dbReference type="Pfam" id="PF03054">
    <property type="entry name" value="tRNA_Me_trans"/>
    <property type="match status" value="1"/>
</dbReference>
<evidence type="ECO:0000256" key="1">
    <source>
        <dbReference type="ARBA" id="ARBA00022555"/>
    </source>
</evidence>
<dbReference type="Pfam" id="PF20259">
    <property type="entry name" value="tRNA_Me_trans_M"/>
    <property type="match status" value="1"/>
</dbReference>
<evidence type="ECO:0000256" key="9">
    <source>
        <dbReference type="HAMAP-Rule" id="MF_00144"/>
    </source>
</evidence>
<keyword evidence="4 9" id="KW-0547">Nucleotide-binding</keyword>
<feature type="active site" description="Cysteine persulfide intermediate" evidence="9">
    <location>
        <position position="196"/>
    </location>
</feature>
<dbReference type="NCBIfam" id="TIGR00420">
    <property type="entry name" value="trmU"/>
    <property type="match status" value="1"/>
</dbReference>
<dbReference type="Gene3D" id="2.30.30.280">
    <property type="entry name" value="Adenine nucleotide alpha hydrolases-like domains"/>
    <property type="match status" value="1"/>
</dbReference>
<keyword evidence="7" id="KW-1015">Disulfide bond</keyword>
<evidence type="ECO:0000256" key="8">
    <source>
        <dbReference type="ARBA" id="ARBA00051542"/>
    </source>
</evidence>
<feature type="region of interest" description="Interaction with target base in tRNA" evidence="9">
    <location>
        <begin position="95"/>
        <end position="97"/>
    </location>
</feature>
<dbReference type="EMBL" id="JBHSHD010000007">
    <property type="protein sequence ID" value="MFC4820446.1"/>
    <property type="molecule type" value="Genomic_DNA"/>
</dbReference>
<evidence type="ECO:0000259" key="10">
    <source>
        <dbReference type="Pfam" id="PF20258"/>
    </source>
</evidence>
<evidence type="ECO:0000256" key="4">
    <source>
        <dbReference type="ARBA" id="ARBA00022741"/>
    </source>
</evidence>
<dbReference type="PANTHER" id="PTHR11933">
    <property type="entry name" value="TRNA 5-METHYLAMINOMETHYL-2-THIOURIDYLATE -METHYLTRANSFERASE"/>
    <property type="match status" value="1"/>
</dbReference>
<keyword evidence="13" id="KW-1185">Reference proteome</keyword>
<organism evidence="12 13">
    <name type="scientific">Dokdonella ginsengisoli</name>
    <dbReference type="NCBI Taxonomy" id="363846"/>
    <lineage>
        <taxon>Bacteria</taxon>
        <taxon>Pseudomonadati</taxon>
        <taxon>Pseudomonadota</taxon>
        <taxon>Gammaproteobacteria</taxon>
        <taxon>Lysobacterales</taxon>
        <taxon>Rhodanobacteraceae</taxon>
        <taxon>Dokdonella</taxon>
    </lineage>
</organism>
<dbReference type="InterPro" id="IPR046884">
    <property type="entry name" value="MnmA-like_central"/>
</dbReference>
<dbReference type="HAMAP" id="MF_00144">
    <property type="entry name" value="tRNA_thiouridyl_MnmA"/>
    <property type="match status" value="1"/>
</dbReference>
<dbReference type="InterPro" id="IPR004506">
    <property type="entry name" value="MnmA-like"/>
</dbReference>
<evidence type="ECO:0000256" key="5">
    <source>
        <dbReference type="ARBA" id="ARBA00022840"/>
    </source>
</evidence>
<comment type="function">
    <text evidence="9">Catalyzes the 2-thiolation of uridine at the wobble position (U34) of tRNA, leading to the formation of s(2)U34.</text>
</comment>
<name>A0ABV9QUI5_9GAMM</name>
<dbReference type="EC" id="2.8.1.13" evidence="9"/>
<sequence length="378" mass="41115">MSAADVIVGLSGGVDSSVAALLLQRSGTTIAGLFMQNWEEDERNGPCRADADRKDAVAICARLGIALHARNFASEYWDQVFARFLDEYRRGRTPNPDVLCNREIKFSLFLDHAHALGAAKIATGHYARVDEVDGRFRLRRALDAGKDQTYFLHALGQGALASTLFPLGELQKSQVRRLAQEAGFATHDKKDSTGICFIGERDFRQFLSGYLPAQPGPMRTPDGVAVGEHPGVFYFTLGQRSGLGIGGRRGSEGEPWYVVGKDVADNVLYVAQGNANDWLQSHVLDAGELTWIAGAAPAARFRCTAMTRYRQPDQACLVEIDGDRCRVRFDEAQRAVTPGQSVVFYDGDVCLGGGVIERSDAPFGGLQPLPRAAEPAHA</sequence>
<evidence type="ECO:0000313" key="13">
    <source>
        <dbReference type="Proteomes" id="UP001595886"/>
    </source>
</evidence>
<protein>
    <recommendedName>
        <fullName evidence="9">tRNA-specific 2-thiouridylase MnmA</fullName>
        <ecNumber evidence="9">2.8.1.13</ecNumber>
    </recommendedName>
</protein>
<dbReference type="InterPro" id="IPR014729">
    <property type="entry name" value="Rossmann-like_a/b/a_fold"/>
</dbReference>
<dbReference type="Pfam" id="PF20258">
    <property type="entry name" value="tRNA_Me_trans_C"/>
    <property type="match status" value="1"/>
</dbReference>
<keyword evidence="5 9" id="KW-0067">ATP-binding</keyword>
<keyword evidence="2 9" id="KW-0808">Transferase</keyword>
<feature type="domain" description="tRNA-specific 2-thiouridylase MnmA-like central" evidence="11">
    <location>
        <begin position="205"/>
        <end position="272"/>
    </location>
</feature>
<comment type="caution">
    <text evidence="9">Lacks conserved residue(s) required for the propagation of feature annotation.</text>
</comment>
<dbReference type="PANTHER" id="PTHR11933:SF5">
    <property type="entry name" value="MITOCHONDRIAL TRNA-SPECIFIC 2-THIOURIDYLASE 1"/>
    <property type="match status" value="1"/>
</dbReference>
<evidence type="ECO:0000256" key="7">
    <source>
        <dbReference type="ARBA" id="ARBA00023157"/>
    </source>
</evidence>
<evidence type="ECO:0000313" key="12">
    <source>
        <dbReference type="EMBL" id="MFC4820446.1"/>
    </source>
</evidence>
<evidence type="ECO:0000256" key="3">
    <source>
        <dbReference type="ARBA" id="ARBA00022694"/>
    </source>
</evidence>
<dbReference type="Gene3D" id="2.40.30.10">
    <property type="entry name" value="Translation factors"/>
    <property type="match status" value="1"/>
</dbReference>
<dbReference type="GO" id="GO:0103016">
    <property type="term" value="F:tRNA-uridine 2-sulfurtransferase activity"/>
    <property type="evidence" value="ECO:0007669"/>
    <property type="project" value="UniProtKB-EC"/>
</dbReference>
<dbReference type="InterPro" id="IPR046885">
    <property type="entry name" value="MnmA-like_C"/>
</dbReference>
<comment type="catalytic activity">
    <reaction evidence="8 9">
        <text>S-sulfanyl-L-cysteinyl-[protein] + uridine(34) in tRNA + AH2 + ATP = 2-thiouridine(34) in tRNA + L-cysteinyl-[protein] + A + AMP + diphosphate + H(+)</text>
        <dbReference type="Rhea" id="RHEA:47032"/>
        <dbReference type="Rhea" id="RHEA-COMP:10131"/>
        <dbReference type="Rhea" id="RHEA-COMP:11726"/>
        <dbReference type="Rhea" id="RHEA-COMP:11727"/>
        <dbReference type="Rhea" id="RHEA-COMP:11728"/>
        <dbReference type="ChEBI" id="CHEBI:13193"/>
        <dbReference type="ChEBI" id="CHEBI:15378"/>
        <dbReference type="ChEBI" id="CHEBI:17499"/>
        <dbReference type="ChEBI" id="CHEBI:29950"/>
        <dbReference type="ChEBI" id="CHEBI:30616"/>
        <dbReference type="ChEBI" id="CHEBI:33019"/>
        <dbReference type="ChEBI" id="CHEBI:61963"/>
        <dbReference type="ChEBI" id="CHEBI:65315"/>
        <dbReference type="ChEBI" id="CHEBI:87170"/>
        <dbReference type="ChEBI" id="CHEBI:456215"/>
        <dbReference type="EC" id="2.8.1.13"/>
    </reaction>
</comment>
<feature type="active site" description="Nucleophile" evidence="9">
    <location>
        <position position="100"/>
    </location>
</feature>
<dbReference type="SUPFAM" id="SSF52402">
    <property type="entry name" value="Adenine nucleotide alpha hydrolases-like"/>
    <property type="match status" value="1"/>
</dbReference>
<proteinExistence type="inferred from homology"/>
<feature type="binding site" evidence="9">
    <location>
        <position position="35"/>
    </location>
    <ligand>
        <name>ATP</name>
        <dbReference type="ChEBI" id="CHEBI:30616"/>
    </ligand>
</feature>
<dbReference type="Proteomes" id="UP001595886">
    <property type="component" value="Unassembled WGS sequence"/>
</dbReference>
<dbReference type="RefSeq" id="WP_380020299.1">
    <property type="nucleotide sequence ID" value="NZ_JBHSHD010000007.1"/>
</dbReference>
<dbReference type="CDD" id="cd01998">
    <property type="entry name" value="MnmA_TRMU-like"/>
    <property type="match status" value="1"/>
</dbReference>
<feature type="binding site" evidence="9">
    <location>
        <begin position="9"/>
        <end position="16"/>
    </location>
    <ligand>
        <name>ATP</name>
        <dbReference type="ChEBI" id="CHEBI:30616"/>
    </ligand>
</feature>
<feature type="region of interest" description="Interaction with tRNA" evidence="9">
    <location>
        <begin position="146"/>
        <end position="148"/>
    </location>
</feature>
<dbReference type="NCBIfam" id="NF001138">
    <property type="entry name" value="PRK00143.1"/>
    <property type="match status" value="1"/>
</dbReference>
<dbReference type="InterPro" id="IPR023382">
    <property type="entry name" value="MnmA-like_central_sf"/>
</dbReference>